<keyword evidence="1" id="KW-0472">Membrane</keyword>
<dbReference type="Proteomes" id="UP001164706">
    <property type="component" value="Chromosome"/>
</dbReference>
<evidence type="ECO:0000313" key="3">
    <source>
        <dbReference type="Proteomes" id="UP001164706"/>
    </source>
</evidence>
<dbReference type="Pfam" id="PF04341">
    <property type="entry name" value="DUF485"/>
    <property type="match status" value="1"/>
</dbReference>
<dbReference type="KEGG" id="mdb:OVN18_04120"/>
<dbReference type="AlphaFoldDB" id="A0A9E8MNG5"/>
<protein>
    <submittedName>
        <fullName evidence="2">DUF485 domain-containing protein</fullName>
    </submittedName>
</protein>
<name>A0A9E8MNG5_9MICO</name>
<dbReference type="EMBL" id="CP113089">
    <property type="protein sequence ID" value="WAB82202.1"/>
    <property type="molecule type" value="Genomic_DNA"/>
</dbReference>
<dbReference type="PANTHER" id="PTHR38441">
    <property type="entry name" value="INTEGRAL MEMBRANE PROTEIN-RELATED"/>
    <property type="match status" value="1"/>
</dbReference>
<feature type="transmembrane region" description="Helical" evidence="1">
    <location>
        <begin position="72"/>
        <end position="96"/>
    </location>
</feature>
<dbReference type="PANTHER" id="PTHR38441:SF1">
    <property type="entry name" value="MEMBRANE PROTEIN"/>
    <property type="match status" value="1"/>
</dbReference>
<reference evidence="2" key="1">
    <citation type="submission" date="2022-11" db="EMBL/GenBank/DDBJ databases">
        <title>Description of Microcella daejonensis nov. sp, isolated from riverside soil.</title>
        <authorList>
            <person name="Molina K.M."/>
            <person name="Kim S.B."/>
        </authorList>
    </citation>
    <scope>NUCLEOTIDE SEQUENCE</scope>
    <source>
        <strain evidence="2">MMS21-STM12</strain>
    </source>
</reference>
<proteinExistence type="predicted"/>
<gene>
    <name evidence="2" type="ORF">OVN18_04120</name>
</gene>
<sequence length="119" mass="13237">MGNDALTEEHSSGQTAAVFRETQNSEEFTHLRRKHRGFVLPVTAVCLLWYISFVLLAGYAPEFMAQPVFGSVNVGILLGLSQVATTFIVTMTYVSYANRNLDPGARAIRERLETKEGVR</sequence>
<dbReference type="RefSeq" id="WP_267738321.1">
    <property type="nucleotide sequence ID" value="NZ_CP113089.1"/>
</dbReference>
<evidence type="ECO:0000256" key="1">
    <source>
        <dbReference type="SAM" id="Phobius"/>
    </source>
</evidence>
<accession>A0A9E8MNG5</accession>
<evidence type="ECO:0000313" key="2">
    <source>
        <dbReference type="EMBL" id="WAB82202.1"/>
    </source>
</evidence>
<keyword evidence="1" id="KW-0812">Transmembrane</keyword>
<organism evidence="2 3">
    <name type="scientific">Microcella daejeonensis</name>
    <dbReference type="NCBI Taxonomy" id="2994971"/>
    <lineage>
        <taxon>Bacteria</taxon>
        <taxon>Bacillati</taxon>
        <taxon>Actinomycetota</taxon>
        <taxon>Actinomycetes</taxon>
        <taxon>Micrococcales</taxon>
        <taxon>Microbacteriaceae</taxon>
        <taxon>Microcella</taxon>
    </lineage>
</organism>
<dbReference type="InterPro" id="IPR007436">
    <property type="entry name" value="DUF485"/>
</dbReference>
<keyword evidence="1" id="KW-1133">Transmembrane helix</keyword>
<keyword evidence="3" id="KW-1185">Reference proteome</keyword>
<feature type="transmembrane region" description="Helical" evidence="1">
    <location>
        <begin position="38"/>
        <end position="60"/>
    </location>
</feature>